<proteinExistence type="predicted"/>
<feature type="domain" description="USP" evidence="1">
    <location>
        <begin position="107"/>
        <end position="393"/>
    </location>
</feature>
<dbReference type="InterPro" id="IPR028889">
    <property type="entry name" value="USP"/>
</dbReference>
<dbReference type="PANTHER" id="PTHR24006:SF915">
    <property type="entry name" value="UBIQUITIN CARBOXYL-TERMINAL HYDROLASE-RELATED"/>
    <property type="match status" value="1"/>
</dbReference>
<comment type="caution">
    <text evidence="2">The sequence shown here is derived from an EMBL/GenBank/DDBJ whole genome shotgun (WGS) entry which is preliminary data.</text>
</comment>
<accession>A0AA88NL74</accession>
<gene>
    <name evidence="2" type="ORF">Q5P01_004342</name>
</gene>
<dbReference type="CDD" id="cd02257">
    <property type="entry name" value="Peptidase_C19"/>
    <property type="match status" value="1"/>
</dbReference>
<dbReference type="InterPro" id="IPR018200">
    <property type="entry name" value="USP_CS"/>
</dbReference>
<dbReference type="InterPro" id="IPR050164">
    <property type="entry name" value="Peptidase_C19"/>
</dbReference>
<organism evidence="2 3">
    <name type="scientific">Channa striata</name>
    <name type="common">Snakehead murrel</name>
    <name type="synonym">Ophicephalus striatus</name>
    <dbReference type="NCBI Taxonomy" id="64152"/>
    <lineage>
        <taxon>Eukaryota</taxon>
        <taxon>Metazoa</taxon>
        <taxon>Chordata</taxon>
        <taxon>Craniata</taxon>
        <taxon>Vertebrata</taxon>
        <taxon>Euteleostomi</taxon>
        <taxon>Actinopterygii</taxon>
        <taxon>Neopterygii</taxon>
        <taxon>Teleostei</taxon>
        <taxon>Neoteleostei</taxon>
        <taxon>Acanthomorphata</taxon>
        <taxon>Anabantaria</taxon>
        <taxon>Anabantiformes</taxon>
        <taxon>Channoidei</taxon>
        <taxon>Channidae</taxon>
        <taxon>Channa</taxon>
    </lineage>
</organism>
<evidence type="ECO:0000259" key="1">
    <source>
        <dbReference type="PROSITE" id="PS50235"/>
    </source>
</evidence>
<name>A0AA88NL74_CHASR</name>
<dbReference type="InterPro" id="IPR038765">
    <property type="entry name" value="Papain-like_cys_pep_sf"/>
</dbReference>
<protein>
    <recommendedName>
        <fullName evidence="1">USP domain-containing protein</fullName>
    </recommendedName>
</protein>
<dbReference type="SUPFAM" id="SSF54001">
    <property type="entry name" value="Cysteine proteinases"/>
    <property type="match status" value="1"/>
</dbReference>
<dbReference type="Pfam" id="PF00443">
    <property type="entry name" value="UCH"/>
    <property type="match status" value="1"/>
</dbReference>
<sequence length="431" mass="49347">MTELSKVRRIRRRRKLFNLCRRKHIVALLQRVKRDKRTHQTVHESRYCAGSKDENIQLTIRLNASTINVQRWLLGDNMHSSCANDSQQSLGDETQLDDSQELVHQDIWLGDFISDVSFEEEAWGSVPGAELIRTFMDIVRCHHSVDLLHKLQVLFSFKDVISADAHEFQDNSQKDAHEFLTSVLDQMRNSTPVLSQTAAMIGATYSCPIREHLSFMMQNTRTCNSCGLSSVRYEDFTNLSLNLLPGASVQEMLQDYLKETELEYRCDCGANTSRQQYDFVTLPKVLILHIKRFHFTSFFHLVKLSHPIILFRELMVTSSQTNGWYSLVSVISHLGNGGHTGHYVSDGLHPEADVYDPGDYWLSYNDLIVTETTGAAVCINRKKTAYILFYQRQVREQSSDPAVKPVLPSPKKNTNFYCFVTDIGQPEDKGL</sequence>
<dbReference type="GO" id="GO:0005634">
    <property type="term" value="C:nucleus"/>
    <property type="evidence" value="ECO:0007669"/>
    <property type="project" value="TreeGrafter"/>
</dbReference>
<dbReference type="GO" id="GO:0005829">
    <property type="term" value="C:cytosol"/>
    <property type="evidence" value="ECO:0007669"/>
    <property type="project" value="TreeGrafter"/>
</dbReference>
<dbReference type="GO" id="GO:0000082">
    <property type="term" value="P:G1/S transition of mitotic cell cycle"/>
    <property type="evidence" value="ECO:0007669"/>
    <property type="project" value="TreeGrafter"/>
</dbReference>
<dbReference type="PANTHER" id="PTHR24006">
    <property type="entry name" value="UBIQUITIN CARBOXYL-TERMINAL HYDROLASE"/>
    <property type="match status" value="1"/>
</dbReference>
<reference evidence="2" key="1">
    <citation type="submission" date="2023-07" db="EMBL/GenBank/DDBJ databases">
        <title>Chromosome-level Genome Assembly of Striped Snakehead (Channa striata).</title>
        <authorList>
            <person name="Liu H."/>
        </authorList>
    </citation>
    <scope>NUCLEOTIDE SEQUENCE</scope>
    <source>
        <strain evidence="2">Gz</strain>
        <tissue evidence="2">Muscle</tissue>
    </source>
</reference>
<dbReference type="EMBL" id="JAUPFM010000002">
    <property type="protein sequence ID" value="KAK2859722.1"/>
    <property type="molecule type" value="Genomic_DNA"/>
</dbReference>
<dbReference type="InterPro" id="IPR001394">
    <property type="entry name" value="Peptidase_C19_UCH"/>
</dbReference>
<keyword evidence="3" id="KW-1185">Reference proteome</keyword>
<dbReference type="GO" id="GO:0016579">
    <property type="term" value="P:protein deubiquitination"/>
    <property type="evidence" value="ECO:0007669"/>
    <property type="project" value="InterPro"/>
</dbReference>
<dbReference type="Gene3D" id="3.90.70.10">
    <property type="entry name" value="Cysteine proteinases"/>
    <property type="match status" value="1"/>
</dbReference>
<dbReference type="PROSITE" id="PS50235">
    <property type="entry name" value="USP_3"/>
    <property type="match status" value="1"/>
</dbReference>
<evidence type="ECO:0000313" key="2">
    <source>
        <dbReference type="EMBL" id="KAK2859722.1"/>
    </source>
</evidence>
<dbReference type="AlphaFoldDB" id="A0AA88NL74"/>
<dbReference type="GO" id="GO:0004843">
    <property type="term" value="F:cysteine-type deubiquitinase activity"/>
    <property type="evidence" value="ECO:0007669"/>
    <property type="project" value="InterPro"/>
</dbReference>
<dbReference type="PROSITE" id="PS00973">
    <property type="entry name" value="USP_2"/>
    <property type="match status" value="1"/>
</dbReference>
<dbReference type="Proteomes" id="UP001187415">
    <property type="component" value="Unassembled WGS sequence"/>
</dbReference>
<evidence type="ECO:0000313" key="3">
    <source>
        <dbReference type="Proteomes" id="UP001187415"/>
    </source>
</evidence>